<dbReference type="AlphaFoldDB" id="A0A0R1TCK1"/>
<reference evidence="1 2" key="1">
    <citation type="journal article" date="2015" name="Genome Announc.">
        <title>Expanding the biotechnology potential of lactobacilli through comparative genomics of 213 strains and associated genera.</title>
        <authorList>
            <person name="Sun Z."/>
            <person name="Harris H.M."/>
            <person name="McCann A."/>
            <person name="Guo C."/>
            <person name="Argimon S."/>
            <person name="Zhang W."/>
            <person name="Yang X."/>
            <person name="Jeffery I.B."/>
            <person name="Cooney J.C."/>
            <person name="Kagawa T.F."/>
            <person name="Liu W."/>
            <person name="Song Y."/>
            <person name="Salvetti E."/>
            <person name="Wrobel A."/>
            <person name="Rasinkangas P."/>
            <person name="Parkhill J."/>
            <person name="Rea M.C."/>
            <person name="O'Sullivan O."/>
            <person name="Ritari J."/>
            <person name="Douillard F.P."/>
            <person name="Paul Ross R."/>
            <person name="Yang R."/>
            <person name="Briner A.E."/>
            <person name="Felis G.E."/>
            <person name="de Vos W.M."/>
            <person name="Barrangou R."/>
            <person name="Klaenhammer T.R."/>
            <person name="Caufield P.W."/>
            <person name="Cui Y."/>
            <person name="Zhang H."/>
            <person name="O'Toole P.W."/>
        </authorList>
    </citation>
    <scope>NUCLEOTIDE SEQUENCE [LARGE SCALE GENOMIC DNA]</scope>
    <source>
        <strain evidence="1 2">DSM 15833</strain>
    </source>
</reference>
<dbReference type="Proteomes" id="UP000051048">
    <property type="component" value="Unassembled WGS sequence"/>
</dbReference>
<accession>A0A0R1TCK1</accession>
<gene>
    <name evidence="1" type="ORF">FC36_GL001945</name>
</gene>
<comment type="caution">
    <text evidence="1">The sequence shown here is derived from an EMBL/GenBank/DDBJ whole genome shotgun (WGS) entry which is preliminary data.</text>
</comment>
<dbReference type="PATRIC" id="fig|1423740.3.peg.2110"/>
<evidence type="ECO:0000313" key="2">
    <source>
        <dbReference type="Proteomes" id="UP000051048"/>
    </source>
</evidence>
<dbReference type="RefSeq" id="WP_025021137.1">
    <property type="nucleotide sequence ID" value="NZ_AZFH01000202.1"/>
</dbReference>
<sequence length="63" mass="7669">MNISQELNLSLPQAMDLYYNSRLVNKIHWGKYGIQYLDYHVLTDYLLKKYEQDLIEKYHSEEV</sequence>
<evidence type="ECO:0000313" key="1">
    <source>
        <dbReference type="EMBL" id="KRL76232.1"/>
    </source>
</evidence>
<name>A0A0R1TCK1_9LACO</name>
<proteinExistence type="predicted"/>
<dbReference type="OrthoDB" id="9797803at2"/>
<organism evidence="1 2">
    <name type="scientific">Ligilactobacillus equi DSM 15833 = JCM 10991</name>
    <dbReference type="NCBI Taxonomy" id="1423740"/>
    <lineage>
        <taxon>Bacteria</taxon>
        <taxon>Bacillati</taxon>
        <taxon>Bacillota</taxon>
        <taxon>Bacilli</taxon>
        <taxon>Lactobacillales</taxon>
        <taxon>Lactobacillaceae</taxon>
        <taxon>Ligilactobacillus</taxon>
    </lineage>
</organism>
<protein>
    <submittedName>
        <fullName evidence="1">Uncharacterized protein</fullName>
    </submittedName>
</protein>
<dbReference type="EMBL" id="AZFH01000202">
    <property type="protein sequence ID" value="KRL76232.1"/>
    <property type="molecule type" value="Genomic_DNA"/>
</dbReference>